<dbReference type="PIRSF" id="PIRSF013674">
    <property type="entry name" value="PXMP4"/>
    <property type="match status" value="1"/>
</dbReference>
<reference evidence="1 2" key="1">
    <citation type="submission" date="2024-03" db="EMBL/GenBank/DDBJ databases">
        <title>Genome-scale model development and genomic sequencing of the oleaginous clade Lipomyces.</title>
        <authorList>
            <consortium name="Lawrence Berkeley National Laboratory"/>
            <person name="Czajka J.J."/>
            <person name="Han Y."/>
            <person name="Kim J."/>
            <person name="Mondo S.J."/>
            <person name="Hofstad B.A."/>
            <person name="Robles A."/>
            <person name="Haridas S."/>
            <person name="Riley R."/>
            <person name="LaButti K."/>
            <person name="Pangilinan J."/>
            <person name="Andreopoulos W."/>
            <person name="Lipzen A."/>
            <person name="Yan J."/>
            <person name="Wang M."/>
            <person name="Ng V."/>
            <person name="Grigoriev I.V."/>
            <person name="Spatafora J.W."/>
            <person name="Magnuson J.K."/>
            <person name="Baker S.E."/>
            <person name="Pomraning K.R."/>
        </authorList>
    </citation>
    <scope>NUCLEOTIDE SEQUENCE [LARGE SCALE GENOMIC DNA]</scope>
    <source>
        <strain evidence="1 2">Phaff 52-87</strain>
    </source>
</reference>
<gene>
    <name evidence="1" type="ORF">BZA70DRAFT_275962</name>
</gene>
<dbReference type="InterPro" id="IPR019531">
    <property type="entry name" value="Pmp4"/>
</dbReference>
<dbReference type="RefSeq" id="XP_064769212.1">
    <property type="nucleotide sequence ID" value="XM_064912227.1"/>
</dbReference>
<dbReference type="Proteomes" id="UP001498771">
    <property type="component" value="Unassembled WGS sequence"/>
</dbReference>
<dbReference type="GeneID" id="90037739"/>
<organism evidence="1 2">
    <name type="scientific">Myxozyma melibiosi</name>
    <dbReference type="NCBI Taxonomy" id="54550"/>
    <lineage>
        <taxon>Eukaryota</taxon>
        <taxon>Fungi</taxon>
        <taxon>Dikarya</taxon>
        <taxon>Ascomycota</taxon>
        <taxon>Saccharomycotina</taxon>
        <taxon>Lipomycetes</taxon>
        <taxon>Lipomycetales</taxon>
        <taxon>Lipomycetaceae</taxon>
        <taxon>Myxozyma</taxon>
    </lineage>
</organism>
<dbReference type="Pfam" id="PF02466">
    <property type="entry name" value="Tim17"/>
    <property type="match status" value="1"/>
</dbReference>
<name>A0ABR1F8L3_9ASCO</name>
<proteinExistence type="predicted"/>
<dbReference type="PANTHER" id="PTHR15460">
    <property type="entry name" value="PEROXISOMAL MEMBRANE PROTEIN 4"/>
    <property type="match status" value="1"/>
</dbReference>
<sequence>MENIIEIANSVALDPKYHDVLEVVKGVRNGAVYGAKIRFPHALVMTFLFRNGTPKDKLRIVLKATRDHAKNLATFVFIYKSVIYVLKSSNPEKKSRDVDALIGGLIGGYYVFGRGGKSSVNQQIVLYVFSRVAMGLAKLAVKKNVVPISSAEGKSQSWNVFATLCWGIVMYLFRTDPDVLQVSMKNSMDYLYLDSNHWTSMKTLLWHNK</sequence>
<accession>A0ABR1F8L3</accession>
<comment type="caution">
    <text evidence="1">The sequence shown here is derived from an EMBL/GenBank/DDBJ whole genome shotgun (WGS) entry which is preliminary data.</text>
</comment>
<dbReference type="EMBL" id="JBBJBU010000003">
    <property type="protein sequence ID" value="KAK7206179.1"/>
    <property type="molecule type" value="Genomic_DNA"/>
</dbReference>
<dbReference type="PANTHER" id="PTHR15460:SF3">
    <property type="entry name" value="PEROXISOMAL MEMBRANE PROTEIN 4"/>
    <property type="match status" value="1"/>
</dbReference>
<evidence type="ECO:0000313" key="1">
    <source>
        <dbReference type="EMBL" id="KAK7206179.1"/>
    </source>
</evidence>
<evidence type="ECO:0000313" key="2">
    <source>
        <dbReference type="Proteomes" id="UP001498771"/>
    </source>
</evidence>
<protein>
    <submittedName>
        <fullName evidence="1">Tim17/Tim22/Tim23/Pmp24 family-domain-containing protein</fullName>
    </submittedName>
</protein>
<keyword evidence="2" id="KW-1185">Reference proteome</keyword>